<feature type="compositionally biased region" description="Low complexity" evidence="1">
    <location>
        <begin position="77"/>
        <end position="91"/>
    </location>
</feature>
<keyword evidence="3" id="KW-1185">Reference proteome</keyword>
<protein>
    <submittedName>
        <fullName evidence="2">Uncharacterized protein</fullName>
    </submittedName>
</protein>
<feature type="region of interest" description="Disordered" evidence="1">
    <location>
        <begin position="1"/>
        <end position="96"/>
    </location>
</feature>
<proteinExistence type="predicted"/>
<evidence type="ECO:0000313" key="3">
    <source>
        <dbReference type="Proteomes" id="UP001497480"/>
    </source>
</evidence>
<reference evidence="2 3" key="1">
    <citation type="submission" date="2024-03" db="EMBL/GenBank/DDBJ databases">
        <authorList>
            <person name="Martinez-Hernandez J."/>
        </authorList>
    </citation>
    <scope>NUCLEOTIDE SEQUENCE [LARGE SCALE GENOMIC DNA]</scope>
</reference>
<sequence length="114" mass="12566">MVLHGNQFEGDREREKEESRSGHEQRRKTLIPHPNTSGTQPQPEEGKPTPSSRTVAITASGAAPCGNAYLLHPQPFPHHSSPSAWTSSSPHAHQRGSHAFKDSRLFFFVSSLLC</sequence>
<evidence type="ECO:0000256" key="1">
    <source>
        <dbReference type="SAM" id="MobiDB-lite"/>
    </source>
</evidence>
<name>A0AAV1X904_LUPLU</name>
<accession>A0AAV1X904</accession>
<gene>
    <name evidence="2" type="ORF">LLUT_LOCUS19230</name>
</gene>
<comment type="caution">
    <text evidence="2">The sequence shown here is derived from an EMBL/GenBank/DDBJ whole genome shotgun (WGS) entry which is preliminary data.</text>
</comment>
<dbReference type="EMBL" id="CAXHTB010000013">
    <property type="protein sequence ID" value="CAL0318170.1"/>
    <property type="molecule type" value="Genomic_DNA"/>
</dbReference>
<dbReference type="AlphaFoldDB" id="A0AAV1X904"/>
<organism evidence="2 3">
    <name type="scientific">Lupinus luteus</name>
    <name type="common">European yellow lupine</name>
    <dbReference type="NCBI Taxonomy" id="3873"/>
    <lineage>
        <taxon>Eukaryota</taxon>
        <taxon>Viridiplantae</taxon>
        <taxon>Streptophyta</taxon>
        <taxon>Embryophyta</taxon>
        <taxon>Tracheophyta</taxon>
        <taxon>Spermatophyta</taxon>
        <taxon>Magnoliopsida</taxon>
        <taxon>eudicotyledons</taxon>
        <taxon>Gunneridae</taxon>
        <taxon>Pentapetalae</taxon>
        <taxon>rosids</taxon>
        <taxon>fabids</taxon>
        <taxon>Fabales</taxon>
        <taxon>Fabaceae</taxon>
        <taxon>Papilionoideae</taxon>
        <taxon>50 kb inversion clade</taxon>
        <taxon>genistoids sensu lato</taxon>
        <taxon>core genistoids</taxon>
        <taxon>Genisteae</taxon>
        <taxon>Lupinus</taxon>
    </lineage>
</organism>
<dbReference type="Proteomes" id="UP001497480">
    <property type="component" value="Unassembled WGS sequence"/>
</dbReference>
<feature type="compositionally biased region" description="Basic and acidic residues" evidence="1">
    <location>
        <begin position="9"/>
        <end position="24"/>
    </location>
</feature>
<evidence type="ECO:0000313" key="2">
    <source>
        <dbReference type="EMBL" id="CAL0318170.1"/>
    </source>
</evidence>